<feature type="region of interest" description="Disordered" evidence="5">
    <location>
        <begin position="242"/>
        <end position="262"/>
    </location>
</feature>
<comment type="function">
    <text evidence="4">Removes the phosphate from trehalose 6-phosphate to produce free trehalose.</text>
</comment>
<protein>
    <recommendedName>
        <fullName evidence="4">Trehalose 6-phosphate phosphatase</fullName>
        <ecNumber evidence="4">3.1.3.12</ecNumber>
    </recommendedName>
</protein>
<dbReference type="EC" id="3.1.3.12" evidence="4"/>
<dbReference type="PANTHER" id="PTHR43768">
    <property type="entry name" value="TREHALOSE 6-PHOSPHATE PHOSPHATASE"/>
    <property type="match status" value="1"/>
</dbReference>
<dbReference type="EMBL" id="CP060714">
    <property type="protein sequence ID" value="QNN57791.1"/>
    <property type="molecule type" value="Genomic_DNA"/>
</dbReference>
<dbReference type="RefSeq" id="WP_187598036.1">
    <property type="nucleotide sequence ID" value="NZ_CP060714.1"/>
</dbReference>
<comment type="similarity">
    <text evidence="2 4">Belongs to the trehalose phosphatase family.</text>
</comment>
<name>A0A7G9RQB6_9BURK</name>
<reference evidence="6 7" key="1">
    <citation type="submission" date="2020-08" db="EMBL/GenBank/DDBJ databases">
        <title>Genome sequence of Diaphorobacter ruginosibacter DSM 27467T.</title>
        <authorList>
            <person name="Hyun D.-W."/>
            <person name="Bae J.-W."/>
        </authorList>
    </citation>
    <scope>NUCLEOTIDE SEQUENCE [LARGE SCALE GENOMIC DNA]</scope>
    <source>
        <strain evidence="6 7">DSM 27467</strain>
    </source>
</reference>
<evidence type="ECO:0000256" key="2">
    <source>
        <dbReference type="ARBA" id="ARBA00008770"/>
    </source>
</evidence>
<dbReference type="NCBIfam" id="TIGR00685">
    <property type="entry name" value="T6PP"/>
    <property type="match status" value="1"/>
</dbReference>
<keyword evidence="4" id="KW-0460">Magnesium</keyword>
<dbReference type="InterPro" id="IPR006379">
    <property type="entry name" value="HAD-SF_hydro_IIB"/>
</dbReference>
<accession>A0A7G9RQB6</accession>
<evidence type="ECO:0000256" key="3">
    <source>
        <dbReference type="ARBA" id="ARBA00022801"/>
    </source>
</evidence>
<dbReference type="Proteomes" id="UP000515811">
    <property type="component" value="Chromosome"/>
</dbReference>
<organism evidence="6 7">
    <name type="scientific">Diaphorobacter ruginosibacter</name>
    <dbReference type="NCBI Taxonomy" id="1715720"/>
    <lineage>
        <taxon>Bacteria</taxon>
        <taxon>Pseudomonadati</taxon>
        <taxon>Pseudomonadota</taxon>
        <taxon>Betaproteobacteria</taxon>
        <taxon>Burkholderiales</taxon>
        <taxon>Comamonadaceae</taxon>
        <taxon>Diaphorobacter</taxon>
    </lineage>
</organism>
<dbReference type="InterPro" id="IPR036412">
    <property type="entry name" value="HAD-like_sf"/>
</dbReference>
<dbReference type="KEGG" id="drg:H9K76_02585"/>
<evidence type="ECO:0000313" key="6">
    <source>
        <dbReference type="EMBL" id="QNN57791.1"/>
    </source>
</evidence>
<dbReference type="NCBIfam" id="TIGR01484">
    <property type="entry name" value="HAD-SF-IIB"/>
    <property type="match status" value="1"/>
</dbReference>
<keyword evidence="7" id="KW-1185">Reference proteome</keyword>
<evidence type="ECO:0000256" key="1">
    <source>
        <dbReference type="ARBA" id="ARBA00005199"/>
    </source>
</evidence>
<keyword evidence="3 4" id="KW-0378">Hydrolase</keyword>
<dbReference type="InterPro" id="IPR023214">
    <property type="entry name" value="HAD_sf"/>
</dbReference>
<sequence length="262" mass="28381">MQGLPRLTPGHALFLDFDGTLVDIAPQPDAVRVAHGLIGTLGLLQEMLHGALAIVTGRRLADIDHYLSPLRLIVASEHGAHCRMAGDPQPQAAAANALPDRLAQAARQLQHALQPYPQLLLEPKTSGIALHYRHAPELESLCSALMHQLLNELPGMELLRGKCVLELKPRNANKGFAIAQLMQLPMFRGRVPIFVGDDVTDEQAFVAVQQLGGTGVKVGVGESLAQSRCETTEQVRMWLAQQAAAQSRETANPQDTTREAMP</sequence>
<dbReference type="GO" id="GO:0046872">
    <property type="term" value="F:metal ion binding"/>
    <property type="evidence" value="ECO:0007669"/>
    <property type="project" value="UniProtKB-KW"/>
</dbReference>
<evidence type="ECO:0000256" key="5">
    <source>
        <dbReference type="SAM" id="MobiDB-lite"/>
    </source>
</evidence>
<keyword evidence="4" id="KW-0479">Metal-binding</keyword>
<feature type="compositionally biased region" description="Polar residues" evidence="5">
    <location>
        <begin position="243"/>
        <end position="255"/>
    </location>
</feature>
<dbReference type="GO" id="GO:0005992">
    <property type="term" value="P:trehalose biosynthetic process"/>
    <property type="evidence" value="ECO:0007669"/>
    <property type="project" value="UniProtKB-UniPathway"/>
</dbReference>
<dbReference type="PANTHER" id="PTHR43768:SF3">
    <property type="entry name" value="TREHALOSE 6-PHOSPHATE PHOSPHATASE"/>
    <property type="match status" value="1"/>
</dbReference>
<evidence type="ECO:0000256" key="4">
    <source>
        <dbReference type="RuleBase" id="RU361117"/>
    </source>
</evidence>
<comment type="pathway">
    <text evidence="1 4">Glycan biosynthesis; trehalose biosynthesis.</text>
</comment>
<gene>
    <name evidence="6" type="primary">otsB</name>
    <name evidence="6" type="ORF">H9K76_02585</name>
</gene>
<comment type="catalytic activity">
    <reaction evidence="4">
        <text>alpha,alpha-trehalose 6-phosphate + H2O = alpha,alpha-trehalose + phosphate</text>
        <dbReference type="Rhea" id="RHEA:23420"/>
        <dbReference type="ChEBI" id="CHEBI:15377"/>
        <dbReference type="ChEBI" id="CHEBI:16551"/>
        <dbReference type="ChEBI" id="CHEBI:43474"/>
        <dbReference type="ChEBI" id="CHEBI:58429"/>
        <dbReference type="EC" id="3.1.3.12"/>
    </reaction>
</comment>
<dbReference type="UniPathway" id="UPA00299"/>
<comment type="cofactor">
    <cofactor evidence="4">
        <name>Mg(2+)</name>
        <dbReference type="ChEBI" id="CHEBI:18420"/>
    </cofactor>
</comment>
<dbReference type="AlphaFoldDB" id="A0A7G9RQB6"/>
<dbReference type="Gene3D" id="3.40.50.1000">
    <property type="entry name" value="HAD superfamily/HAD-like"/>
    <property type="match status" value="1"/>
</dbReference>
<dbReference type="InterPro" id="IPR003337">
    <property type="entry name" value="Trehalose_PPase"/>
</dbReference>
<dbReference type="Pfam" id="PF02358">
    <property type="entry name" value="Trehalose_PPase"/>
    <property type="match status" value="1"/>
</dbReference>
<proteinExistence type="inferred from homology"/>
<evidence type="ECO:0000313" key="7">
    <source>
        <dbReference type="Proteomes" id="UP000515811"/>
    </source>
</evidence>
<dbReference type="SUPFAM" id="SSF56784">
    <property type="entry name" value="HAD-like"/>
    <property type="match status" value="1"/>
</dbReference>
<dbReference type="InterPro" id="IPR044651">
    <property type="entry name" value="OTSB-like"/>
</dbReference>
<dbReference type="GO" id="GO:0004805">
    <property type="term" value="F:trehalose-phosphatase activity"/>
    <property type="evidence" value="ECO:0007669"/>
    <property type="project" value="UniProtKB-EC"/>
</dbReference>
<dbReference type="Gene3D" id="3.30.70.1020">
    <property type="entry name" value="Trehalose-6-phosphate phosphatase related protein, domain 2"/>
    <property type="match status" value="1"/>
</dbReference>